<keyword evidence="3" id="KW-1185">Reference proteome</keyword>
<reference evidence="2 3" key="1">
    <citation type="journal article" date="2004" name="Nature">
        <title>Genome evolution in yeasts.</title>
        <authorList>
            <consortium name="Genolevures"/>
            <person name="Dujon B."/>
            <person name="Sherman D."/>
            <person name="Fischer G."/>
            <person name="Durrens P."/>
            <person name="Casaregola S."/>
            <person name="Lafontaine I."/>
            <person name="de Montigny J."/>
            <person name="Marck C."/>
            <person name="Neuveglise C."/>
            <person name="Talla E."/>
            <person name="Goffard N."/>
            <person name="Frangeul L."/>
            <person name="Aigle M."/>
            <person name="Anthouard V."/>
            <person name="Babour A."/>
            <person name="Barbe V."/>
            <person name="Barnay S."/>
            <person name="Blanchin S."/>
            <person name="Beckerich J.M."/>
            <person name="Beyne E."/>
            <person name="Bleykasten C."/>
            <person name="Boisrame A."/>
            <person name="Boyer J."/>
            <person name="Cattolico L."/>
            <person name="Confanioleri F."/>
            <person name="de Daruvar A."/>
            <person name="Despons L."/>
            <person name="Fabre E."/>
            <person name="Fairhead C."/>
            <person name="Ferry-Dumazet H."/>
            <person name="Groppi A."/>
            <person name="Hantraye F."/>
            <person name="Hennequin C."/>
            <person name="Jauniaux N."/>
            <person name="Joyet P."/>
            <person name="Kachouri R."/>
            <person name="Kerrest A."/>
            <person name="Koszul R."/>
            <person name="Lemaire M."/>
            <person name="Lesur I."/>
            <person name="Ma L."/>
            <person name="Muller H."/>
            <person name="Nicaud J.M."/>
            <person name="Nikolski M."/>
            <person name="Oztas S."/>
            <person name="Ozier-Kalogeropoulos O."/>
            <person name="Pellenz S."/>
            <person name="Potier S."/>
            <person name="Richard G.F."/>
            <person name="Straub M.L."/>
            <person name="Suleau A."/>
            <person name="Swennene D."/>
            <person name="Tekaia F."/>
            <person name="Wesolowski-Louvel M."/>
            <person name="Westhof E."/>
            <person name="Wirth B."/>
            <person name="Zeniou-Meyer M."/>
            <person name="Zivanovic I."/>
            <person name="Bolotin-Fukuhara M."/>
            <person name="Thierry A."/>
            <person name="Bouchier C."/>
            <person name="Caudron B."/>
            <person name="Scarpelli C."/>
            <person name="Gaillardin C."/>
            <person name="Weissenbach J."/>
            <person name="Wincker P."/>
            <person name="Souciet J.L."/>
        </authorList>
    </citation>
    <scope>NUCLEOTIDE SEQUENCE [LARGE SCALE GENOMIC DNA]</scope>
    <source>
        <strain evidence="3">ATCC 36239 / CBS 767 / BCRC 21394 / JCM 1990 / NBRC 0083 / IGC 2968</strain>
    </source>
</reference>
<dbReference type="OMA" id="NDIPRQD"/>
<dbReference type="Pfam" id="PF08240">
    <property type="entry name" value="ADH_N"/>
    <property type="match status" value="1"/>
</dbReference>
<dbReference type="VEuPathDB" id="FungiDB:DEHA2B00880g"/>
<protein>
    <submittedName>
        <fullName evidence="2">DEHA2B00880p</fullName>
    </submittedName>
</protein>
<name>Q6BXR3_DEBHA</name>
<dbReference type="InterPro" id="IPR020843">
    <property type="entry name" value="ER"/>
</dbReference>
<dbReference type="SUPFAM" id="SSF51735">
    <property type="entry name" value="NAD(P)-binding Rossmann-fold domains"/>
    <property type="match status" value="1"/>
</dbReference>
<dbReference type="GeneID" id="2913252"/>
<dbReference type="SUPFAM" id="SSF50129">
    <property type="entry name" value="GroES-like"/>
    <property type="match status" value="1"/>
</dbReference>
<dbReference type="SMART" id="SM00829">
    <property type="entry name" value="PKS_ER"/>
    <property type="match status" value="1"/>
</dbReference>
<evidence type="ECO:0000313" key="2">
    <source>
        <dbReference type="EMBL" id="CAG84991.2"/>
    </source>
</evidence>
<accession>Q6BXR3</accession>
<proteinExistence type="predicted"/>
<organism evidence="2 3">
    <name type="scientific">Debaryomyces hansenii (strain ATCC 36239 / CBS 767 / BCRC 21394 / JCM 1990 / NBRC 0083 / IGC 2968)</name>
    <name type="common">Yeast</name>
    <name type="synonym">Torulaspora hansenii</name>
    <dbReference type="NCBI Taxonomy" id="284592"/>
    <lineage>
        <taxon>Eukaryota</taxon>
        <taxon>Fungi</taxon>
        <taxon>Dikarya</taxon>
        <taxon>Ascomycota</taxon>
        <taxon>Saccharomycotina</taxon>
        <taxon>Pichiomycetes</taxon>
        <taxon>Debaryomycetaceae</taxon>
        <taxon>Debaryomyces</taxon>
    </lineage>
</organism>
<dbReference type="PANTHER" id="PTHR45348">
    <property type="entry name" value="HYPOTHETICAL OXIDOREDUCTASE (EUROFUNG)"/>
    <property type="match status" value="1"/>
</dbReference>
<dbReference type="InterPro" id="IPR036291">
    <property type="entry name" value="NAD(P)-bd_dom_sf"/>
</dbReference>
<dbReference type="GO" id="GO:0016651">
    <property type="term" value="F:oxidoreductase activity, acting on NAD(P)H"/>
    <property type="evidence" value="ECO:0007669"/>
    <property type="project" value="InterPro"/>
</dbReference>
<dbReference type="InterPro" id="IPR011032">
    <property type="entry name" value="GroES-like_sf"/>
</dbReference>
<feature type="domain" description="Enoyl reductase (ER)" evidence="1">
    <location>
        <begin position="12"/>
        <end position="367"/>
    </location>
</feature>
<gene>
    <name evidence="2" type="ordered locus">DEHA2B00880g</name>
</gene>
<dbReference type="RefSeq" id="XP_457006.2">
    <property type="nucleotide sequence ID" value="XM_457006.1"/>
</dbReference>
<dbReference type="InterPro" id="IPR013154">
    <property type="entry name" value="ADH-like_N"/>
</dbReference>
<dbReference type="Gene3D" id="3.40.50.720">
    <property type="entry name" value="NAD(P)-binding Rossmann-like Domain"/>
    <property type="match status" value="1"/>
</dbReference>
<dbReference type="EMBL" id="CR382134">
    <property type="protein sequence ID" value="CAG84991.2"/>
    <property type="molecule type" value="Genomic_DNA"/>
</dbReference>
<dbReference type="AlphaFoldDB" id="Q6BXR3"/>
<dbReference type="InterPro" id="IPR013149">
    <property type="entry name" value="ADH-like_C"/>
</dbReference>
<dbReference type="Gene3D" id="3.90.180.10">
    <property type="entry name" value="Medium-chain alcohol dehydrogenases, catalytic domain"/>
    <property type="match status" value="1"/>
</dbReference>
<dbReference type="FunCoup" id="Q6BXR3">
    <property type="interactions" value="249"/>
</dbReference>
<dbReference type="eggNOG" id="KOG1198">
    <property type="taxonomic scope" value="Eukaryota"/>
</dbReference>
<dbReference type="Pfam" id="PF00107">
    <property type="entry name" value="ADH_zinc_N"/>
    <property type="match status" value="1"/>
</dbReference>
<dbReference type="OrthoDB" id="9992527at2759"/>
<sequence length="372" mass="40827">MYPQNKASLLTGATERGQLTRVGETIYPSINDNQILIKAVAYAANPTDWKHPVFGWGGEGAIAGSDVSGVVEEVGSGANDFKVGDVVSSFIHGNYFKDRGAFSDYVVLDPITTIKYPKRILKNEPLEVGLESAGLIDTFEGAASVNLGLATIGLSFHHNLSIKADKKKNASQYILLWGGGTTTGILAIQVAKLVYGLRVITTASPKHHDFLRSLGADAVFDYHDSDVVDQIKKVGGANIPYAFDMVSIDTSFQSIYDATSETEEVNLDNLGFLNASSIKTENSRKVRFETTLVNSVTGEDSNYDGLKFYSNPKLVQDFHEFWYDVFPQYITKIKHPNLIVLKEGLESVNEALEILRDNKVSGEKIVFRASRK</sequence>
<dbReference type="PANTHER" id="PTHR45348:SF2">
    <property type="entry name" value="ZINC-TYPE ALCOHOL DEHYDROGENASE-LIKE PROTEIN C2E1P3.01"/>
    <property type="match status" value="1"/>
</dbReference>
<evidence type="ECO:0000259" key="1">
    <source>
        <dbReference type="SMART" id="SM00829"/>
    </source>
</evidence>
<evidence type="ECO:0000313" key="3">
    <source>
        <dbReference type="Proteomes" id="UP000000599"/>
    </source>
</evidence>
<dbReference type="InterPro" id="IPR047122">
    <property type="entry name" value="Trans-enoyl_RdTase-like"/>
</dbReference>
<dbReference type="Proteomes" id="UP000000599">
    <property type="component" value="Chromosome B"/>
</dbReference>
<dbReference type="InParanoid" id="Q6BXR3"/>
<dbReference type="HOGENOM" id="CLU_026673_16_1_1"/>
<dbReference type="KEGG" id="dha:DEHA2B00880g"/>
<dbReference type="CDD" id="cd08249">
    <property type="entry name" value="enoyl_reductase_like"/>
    <property type="match status" value="1"/>
</dbReference>